<dbReference type="Proteomes" id="UP001173801">
    <property type="component" value="Unassembled WGS sequence"/>
</dbReference>
<reference evidence="1" key="1">
    <citation type="submission" date="2022-08" db="EMBL/GenBank/DDBJ databases">
        <authorList>
            <person name="Wang H."/>
        </authorList>
    </citation>
    <scope>NUCLEOTIDE SEQUENCE</scope>
    <source>
        <strain evidence="1">PS10</strain>
    </source>
</reference>
<dbReference type="EMBL" id="JANURM010000012">
    <property type="protein sequence ID" value="MDL0089401.1"/>
    <property type="molecule type" value="Genomic_DNA"/>
</dbReference>
<sequence length="347" mass="41365">MKFKRWIFIFLCVGFIFVLRVFCLNFTIDMLFLTTNKNRFNEKTKVFNERVQKSNFLLNHTKKYDAVLIGTSRCLYMQSDFFSGMKIFNYCLSGMDASEYKPYIDFFKELNGTPKFIVLNADFRSAFNQGKFAYDDPTQVLKNVKDKIYKLQMLLSIKNAFNSVLPIKNTDFYDRELNKFAVEQSDELFKEYNKSNIEGYFLDFTKRWNFNDEYFNLLKSLKNENKTSKFIVYTPPIAAELFVTEMIKANQFERYKEWFRSLVEIFGEVYAFMDINSVTTDLRPQNYKEVSHFMPSVSQIVAKKLTKNFSQEPKDFGVIVDKSNIESFLNEQERKLKEYKFIFSYIK</sequence>
<reference evidence="1" key="2">
    <citation type="journal article" date="2023" name="Microorganisms">
        <title>Isolation and Genomic Characteristics of Cat-Borne Campylobacter felis sp. nov. and Sheep-Borne Campylobacter ovis sp. nov.</title>
        <authorList>
            <person name="Wang H."/>
            <person name="Li Y."/>
            <person name="Gu Y."/>
            <person name="Zhou G."/>
            <person name="Chen X."/>
            <person name="Zhang X."/>
            <person name="Shao Z."/>
            <person name="Zhang J."/>
            <person name="Zhang M."/>
        </authorList>
    </citation>
    <scope>NUCLEOTIDE SEQUENCE</scope>
    <source>
        <strain evidence="1">PS10</strain>
    </source>
</reference>
<organism evidence="1 2">
    <name type="scientific">Campylobacter gastrosuis</name>
    <dbReference type="NCBI Taxonomy" id="2974576"/>
    <lineage>
        <taxon>Bacteria</taxon>
        <taxon>Pseudomonadati</taxon>
        <taxon>Campylobacterota</taxon>
        <taxon>Epsilonproteobacteria</taxon>
        <taxon>Campylobacterales</taxon>
        <taxon>Campylobacteraceae</taxon>
        <taxon>Campylobacter</taxon>
    </lineage>
</organism>
<gene>
    <name evidence="1" type="ORF">NYG85_08525</name>
</gene>
<name>A0ABT7HR62_9BACT</name>
<comment type="caution">
    <text evidence="1">The sequence shown here is derived from an EMBL/GenBank/DDBJ whole genome shotgun (WGS) entry which is preliminary data.</text>
</comment>
<evidence type="ECO:0000313" key="1">
    <source>
        <dbReference type="EMBL" id="MDL0089401.1"/>
    </source>
</evidence>
<protein>
    <recommendedName>
        <fullName evidence="3">DUF1574 domain-containing protein</fullName>
    </recommendedName>
</protein>
<evidence type="ECO:0000313" key="2">
    <source>
        <dbReference type="Proteomes" id="UP001173801"/>
    </source>
</evidence>
<dbReference type="RefSeq" id="WP_284938063.1">
    <property type="nucleotide sequence ID" value="NZ_JANURM010000012.1"/>
</dbReference>
<keyword evidence="2" id="KW-1185">Reference proteome</keyword>
<evidence type="ECO:0008006" key="3">
    <source>
        <dbReference type="Google" id="ProtNLM"/>
    </source>
</evidence>
<accession>A0ABT7HR62</accession>
<proteinExistence type="predicted"/>